<dbReference type="InterPro" id="IPR016071">
    <property type="entry name" value="Staphylococal_nuclease_OB-fold"/>
</dbReference>
<dbReference type="InterPro" id="IPR035437">
    <property type="entry name" value="SNase_OB-fold_sf"/>
</dbReference>
<dbReference type="STRING" id="721133.SAMN05216176_101509"/>
<organism evidence="2 3">
    <name type="scientific">Nitratireductor indicus C115</name>
    <dbReference type="NCBI Taxonomy" id="1231190"/>
    <lineage>
        <taxon>Bacteria</taxon>
        <taxon>Pseudomonadati</taxon>
        <taxon>Pseudomonadota</taxon>
        <taxon>Alphaproteobacteria</taxon>
        <taxon>Hyphomicrobiales</taxon>
        <taxon>Phyllobacteriaceae</taxon>
        <taxon>Nitratireductor</taxon>
    </lineage>
</organism>
<name>K2P1A8_9HYPH</name>
<protein>
    <submittedName>
        <fullName evidence="2">Nuclease (SNase-like) protein</fullName>
    </submittedName>
</protein>
<dbReference type="AlphaFoldDB" id="K2P1A8"/>
<accession>K2P1A8</accession>
<gene>
    <name evidence="2" type="ORF">NA8A_04035</name>
</gene>
<dbReference type="PROSITE" id="PS50830">
    <property type="entry name" value="TNASE_3"/>
    <property type="match status" value="1"/>
</dbReference>
<evidence type="ECO:0000259" key="1">
    <source>
        <dbReference type="PROSITE" id="PS50830"/>
    </source>
</evidence>
<keyword evidence="3" id="KW-1185">Reference proteome</keyword>
<dbReference type="OrthoDB" id="7469880at2"/>
<dbReference type="SUPFAM" id="SSF50199">
    <property type="entry name" value="Staphylococcal nuclease"/>
    <property type="match status" value="1"/>
</dbReference>
<dbReference type="eggNOG" id="COG1525">
    <property type="taxonomic scope" value="Bacteria"/>
</dbReference>
<feature type="domain" description="TNase-like" evidence="1">
    <location>
        <begin position="9"/>
        <end position="97"/>
    </location>
</feature>
<evidence type="ECO:0000313" key="3">
    <source>
        <dbReference type="Proteomes" id="UP000007374"/>
    </source>
</evidence>
<sequence>MPICGSGQRVNCVVDGDTIWINREKFRLEGFNAPEMNGSCDRERRLAVQARDELRRALNGHRFTIERNGQDRYGRTLATIRVEGRDVGQGLIRKGLAHEWRGFKENWC</sequence>
<comment type="caution">
    <text evidence="2">The sequence shown here is derived from an EMBL/GenBank/DDBJ whole genome shotgun (WGS) entry which is preliminary data.</text>
</comment>
<dbReference type="Gene3D" id="2.40.50.90">
    <property type="match status" value="1"/>
</dbReference>
<dbReference type="Pfam" id="PF00565">
    <property type="entry name" value="SNase"/>
    <property type="match status" value="1"/>
</dbReference>
<evidence type="ECO:0000313" key="2">
    <source>
        <dbReference type="EMBL" id="EKF43949.1"/>
    </source>
</evidence>
<proteinExistence type="predicted"/>
<reference evidence="2 3" key="1">
    <citation type="journal article" date="2012" name="J. Bacteriol.">
        <title>Genome Sequence of Nitratireductor indicus Type Strain C115.</title>
        <authorList>
            <person name="Lai Q."/>
            <person name="Li G."/>
            <person name="Yu Z."/>
            <person name="Shao Z."/>
        </authorList>
    </citation>
    <scope>NUCLEOTIDE SEQUENCE [LARGE SCALE GENOMIC DNA]</scope>
    <source>
        <strain evidence="2 3">C115</strain>
    </source>
</reference>
<dbReference type="Proteomes" id="UP000007374">
    <property type="component" value="Unassembled WGS sequence"/>
</dbReference>
<dbReference type="EMBL" id="AMSI01000002">
    <property type="protein sequence ID" value="EKF43949.1"/>
    <property type="molecule type" value="Genomic_DNA"/>
</dbReference>